<keyword evidence="1" id="KW-0812">Transmembrane</keyword>
<name>A0A1G8P0U1_9MICC</name>
<evidence type="ECO:0000313" key="3">
    <source>
        <dbReference type="Proteomes" id="UP000199258"/>
    </source>
</evidence>
<proteinExistence type="predicted"/>
<reference evidence="2 3" key="1">
    <citation type="submission" date="2016-10" db="EMBL/GenBank/DDBJ databases">
        <authorList>
            <person name="de Groot N.N."/>
        </authorList>
    </citation>
    <scope>NUCLEOTIDE SEQUENCE [LARGE SCALE GENOMIC DNA]</scope>
    <source>
        <strain evidence="2 3">NP_1H</strain>
    </source>
</reference>
<accession>A0A1G8P0U1</accession>
<gene>
    <name evidence="2" type="ORF">SAMN04488693_1289</name>
</gene>
<evidence type="ECO:0008006" key="4">
    <source>
        <dbReference type="Google" id="ProtNLM"/>
    </source>
</evidence>
<evidence type="ECO:0000313" key="2">
    <source>
        <dbReference type="EMBL" id="SDI85935.1"/>
    </source>
</evidence>
<feature type="transmembrane region" description="Helical" evidence="1">
    <location>
        <begin position="12"/>
        <end position="34"/>
    </location>
</feature>
<feature type="transmembrane region" description="Helical" evidence="1">
    <location>
        <begin position="54"/>
        <end position="76"/>
    </location>
</feature>
<dbReference type="OrthoDB" id="8082651at2"/>
<organism evidence="2 3">
    <name type="scientific">Arthrobacter subterraneus</name>
    <dbReference type="NCBI Taxonomy" id="335973"/>
    <lineage>
        <taxon>Bacteria</taxon>
        <taxon>Bacillati</taxon>
        <taxon>Actinomycetota</taxon>
        <taxon>Actinomycetes</taxon>
        <taxon>Micrococcales</taxon>
        <taxon>Micrococcaceae</taxon>
        <taxon>Arthrobacter</taxon>
    </lineage>
</organism>
<feature type="transmembrane region" description="Helical" evidence="1">
    <location>
        <begin position="135"/>
        <end position="154"/>
    </location>
</feature>
<dbReference type="Proteomes" id="UP000199258">
    <property type="component" value="Unassembled WGS sequence"/>
</dbReference>
<dbReference type="STRING" id="335973.SAMN04488693_1289"/>
<keyword evidence="1" id="KW-0472">Membrane</keyword>
<protein>
    <recommendedName>
        <fullName evidence="4">DUF2269 domain-containing protein</fullName>
    </recommendedName>
</protein>
<feature type="transmembrane region" description="Helical" evidence="1">
    <location>
        <begin position="88"/>
        <end position="106"/>
    </location>
</feature>
<dbReference type="AlphaFoldDB" id="A0A1G8P0U1"/>
<sequence>MIMPPRLRKTALVAHVASSVGWVGAVTCFLALAVAGYTATDEWTMRAAYTVMEIIGWTALVPLSALTLVTGVIQAIGTPWGLLKHYWVLIKLLITIAATAVLLLYMETLSVLADAAVQPAPDKTVPDILPDFSPILHSAAALIVLLVALGLSICKPRGLTGIGVSMFRSASQRR</sequence>
<dbReference type="EMBL" id="FNDT01000028">
    <property type="protein sequence ID" value="SDI85935.1"/>
    <property type="molecule type" value="Genomic_DNA"/>
</dbReference>
<evidence type="ECO:0000256" key="1">
    <source>
        <dbReference type="SAM" id="Phobius"/>
    </source>
</evidence>
<keyword evidence="1" id="KW-1133">Transmembrane helix</keyword>
<keyword evidence="3" id="KW-1185">Reference proteome</keyword>